<dbReference type="PROSITE" id="PS00678">
    <property type="entry name" value="WD_REPEATS_1"/>
    <property type="match status" value="1"/>
</dbReference>
<evidence type="ECO:0000256" key="5">
    <source>
        <dbReference type="ARBA" id="ARBA00023212"/>
    </source>
</evidence>
<dbReference type="PROSITE" id="PS50294">
    <property type="entry name" value="WD_REPEATS_REGION"/>
    <property type="match status" value="2"/>
</dbReference>
<feature type="repeat" description="WD" evidence="6">
    <location>
        <begin position="146"/>
        <end position="187"/>
    </location>
</feature>
<dbReference type="InterPro" id="IPR036322">
    <property type="entry name" value="WD40_repeat_dom_sf"/>
</dbReference>
<comment type="caution">
    <text evidence="9">The sequence shown here is derived from an EMBL/GenBank/DDBJ whole genome shotgun (WGS) entry which is preliminary data.</text>
</comment>
<dbReference type="SUPFAM" id="SSF50978">
    <property type="entry name" value="WD40 repeat-like"/>
    <property type="match status" value="1"/>
</dbReference>
<feature type="compositionally biased region" description="Basic and acidic residues" evidence="7">
    <location>
        <begin position="365"/>
        <end position="374"/>
    </location>
</feature>
<dbReference type="SMART" id="SM00320">
    <property type="entry name" value="WD40"/>
    <property type="match status" value="5"/>
</dbReference>
<evidence type="ECO:0000259" key="8">
    <source>
        <dbReference type="Pfam" id="PF13925"/>
    </source>
</evidence>
<keyword evidence="10" id="KW-1185">Reference proteome</keyword>
<evidence type="ECO:0000313" key="10">
    <source>
        <dbReference type="Proteomes" id="UP001295684"/>
    </source>
</evidence>
<accession>A0AAD1U584</accession>
<evidence type="ECO:0000256" key="4">
    <source>
        <dbReference type="ARBA" id="ARBA00022737"/>
    </source>
</evidence>
<dbReference type="Pfam" id="PF00400">
    <property type="entry name" value="WD40"/>
    <property type="match status" value="3"/>
</dbReference>
<name>A0AAD1U584_EUPCR</name>
<dbReference type="Proteomes" id="UP001295684">
    <property type="component" value="Unassembled WGS sequence"/>
</dbReference>
<dbReference type="CDD" id="cd00200">
    <property type="entry name" value="WD40"/>
    <property type="match status" value="1"/>
</dbReference>
<organism evidence="9 10">
    <name type="scientific">Euplotes crassus</name>
    <dbReference type="NCBI Taxonomy" id="5936"/>
    <lineage>
        <taxon>Eukaryota</taxon>
        <taxon>Sar</taxon>
        <taxon>Alveolata</taxon>
        <taxon>Ciliophora</taxon>
        <taxon>Intramacronucleata</taxon>
        <taxon>Spirotrichea</taxon>
        <taxon>Hypotrichia</taxon>
        <taxon>Euplotida</taxon>
        <taxon>Euplotidae</taxon>
        <taxon>Moneuplotes</taxon>
    </lineage>
</organism>
<evidence type="ECO:0000256" key="1">
    <source>
        <dbReference type="ARBA" id="ARBA00004245"/>
    </source>
</evidence>
<evidence type="ECO:0000313" key="9">
    <source>
        <dbReference type="EMBL" id="CAI2362211.1"/>
    </source>
</evidence>
<feature type="repeat" description="WD" evidence="6">
    <location>
        <begin position="59"/>
        <end position="100"/>
    </location>
</feature>
<protein>
    <recommendedName>
        <fullName evidence="8">Katanin p80 subunit C-terminal domain-containing protein</fullName>
    </recommendedName>
</protein>
<evidence type="ECO:0000256" key="7">
    <source>
        <dbReference type="SAM" id="MobiDB-lite"/>
    </source>
</evidence>
<comment type="subcellular location">
    <subcellularLocation>
        <location evidence="1">Cytoplasm</location>
        <location evidence="1">Cytoskeleton</location>
    </subcellularLocation>
</comment>
<dbReference type="GO" id="GO:0007019">
    <property type="term" value="P:microtubule depolymerization"/>
    <property type="evidence" value="ECO:0007669"/>
    <property type="project" value="TreeGrafter"/>
</dbReference>
<keyword evidence="4" id="KW-0677">Repeat</keyword>
<reference evidence="9" key="1">
    <citation type="submission" date="2023-07" db="EMBL/GenBank/DDBJ databases">
        <authorList>
            <consortium name="AG Swart"/>
            <person name="Singh M."/>
            <person name="Singh A."/>
            <person name="Seah K."/>
            <person name="Emmerich C."/>
        </authorList>
    </citation>
    <scope>NUCLEOTIDE SEQUENCE</scope>
    <source>
        <strain evidence="9">DP1</strain>
    </source>
</reference>
<keyword evidence="2" id="KW-0963">Cytoplasm</keyword>
<keyword evidence="5" id="KW-0206">Cytoskeleton</keyword>
<gene>
    <name evidence="9" type="ORF">ECRASSUSDP1_LOCUS3533</name>
</gene>
<feature type="repeat" description="WD" evidence="6">
    <location>
        <begin position="101"/>
        <end position="145"/>
    </location>
</feature>
<feature type="region of interest" description="Disordered" evidence="7">
    <location>
        <begin position="365"/>
        <end position="419"/>
    </location>
</feature>
<feature type="domain" description="Katanin p80 subunit C-terminal" evidence="8">
    <location>
        <begin position="438"/>
        <end position="599"/>
    </location>
</feature>
<dbReference type="PROSITE" id="PS50082">
    <property type="entry name" value="WD_REPEATS_2"/>
    <property type="match status" value="3"/>
</dbReference>
<feature type="region of interest" description="Disordered" evidence="7">
    <location>
        <begin position="322"/>
        <end position="348"/>
    </location>
</feature>
<dbReference type="InterPro" id="IPR028021">
    <property type="entry name" value="Katanin_C-terminal"/>
</dbReference>
<dbReference type="AlphaFoldDB" id="A0AAD1U584"/>
<dbReference type="Pfam" id="PF13925">
    <property type="entry name" value="Katanin_con80"/>
    <property type="match status" value="1"/>
</dbReference>
<dbReference type="Gene3D" id="2.130.10.10">
    <property type="entry name" value="YVTN repeat-like/Quinoprotein amine dehydrogenase"/>
    <property type="match status" value="1"/>
</dbReference>
<dbReference type="PANTHER" id="PTHR19845">
    <property type="entry name" value="KATANIN P80 SUBUNIT"/>
    <property type="match status" value="1"/>
</dbReference>
<evidence type="ECO:0000256" key="2">
    <source>
        <dbReference type="ARBA" id="ARBA00022490"/>
    </source>
</evidence>
<dbReference type="InterPro" id="IPR001680">
    <property type="entry name" value="WD40_rpt"/>
</dbReference>
<dbReference type="EMBL" id="CAMPGE010003378">
    <property type="protein sequence ID" value="CAI2362211.1"/>
    <property type="molecule type" value="Genomic_DNA"/>
</dbReference>
<dbReference type="GO" id="GO:0008352">
    <property type="term" value="C:katanin complex"/>
    <property type="evidence" value="ECO:0007669"/>
    <property type="project" value="TreeGrafter"/>
</dbReference>
<proteinExistence type="predicted"/>
<dbReference type="InterPro" id="IPR015943">
    <property type="entry name" value="WD40/YVTN_repeat-like_dom_sf"/>
</dbReference>
<dbReference type="InterPro" id="IPR019775">
    <property type="entry name" value="WD40_repeat_CS"/>
</dbReference>
<evidence type="ECO:0000256" key="3">
    <source>
        <dbReference type="ARBA" id="ARBA00022574"/>
    </source>
</evidence>
<dbReference type="GO" id="GO:0008017">
    <property type="term" value="F:microtubule binding"/>
    <property type="evidence" value="ECO:0007669"/>
    <property type="project" value="InterPro"/>
</dbReference>
<sequence length="621" mass="70110">MTQFENSQMSKISSFNLTDSDSNIVCAKVGFSSNVFCAADDQKRIMLWKIHKKTPKMTLTGSPSDIQCVSFSSDNKQVFAGTDGGTIYGWDLSSTKYSVKLQGHKTTCNFVEVSQEIGDEHLLLTGSGDCSVKIWDLRTGKASQTLRSHTKSVNCAKFSPDSNWVSSGGDDGNTYITDLRTEKVVYCFEEPHQKVTSVLFNPKTYTMTTGCAGRCINYYDLESFQIINTMTFNTSPIKSIEFYNKDEFEMVEWGFFGSDDYIRMVNCERNIQSNIYSVPHDTLCDLKVDYKNELLTCLCTYQSDMVFWGVNLPRIPDEEVDMEVDQVPSKHGYSPDKNMEGRSPASMTPFEELKMSDDFMRKAVVEQNEGERSSKSRHVVPQPKGDSFDKSSISQASGLDRTTFKPNTDSSPADLDFDEFISKPSSEDIEFIEKIQDKHFHFVDTLKQRNQKLQNILSLYNPYKSVNMTLNALGQMNDIGVSNDVCAALFTEGKFVEALSIKQCVNALPHCENLFNGKHENHVVTGAQSIHRILKHIGQEIITIRNTPIGRGVDLEREERVQQCDELLNMFLAIFKGSTIKKRSKYKGNIGRVSKSLYEELYKFLALSDKNGGRGREPELA</sequence>
<dbReference type="PANTHER" id="PTHR19845:SF0">
    <property type="entry name" value="KATANIN P80 WD40 REPEAT-CONTAINING SUBUNIT B1"/>
    <property type="match status" value="1"/>
</dbReference>
<keyword evidence="3 6" id="KW-0853">WD repeat</keyword>
<evidence type="ECO:0000256" key="6">
    <source>
        <dbReference type="PROSITE-ProRule" id="PRU00221"/>
    </source>
</evidence>